<protein>
    <recommendedName>
        <fullName evidence="1">Thiol:disulfide interchange protein</fullName>
    </recommendedName>
</protein>
<name>A0A0H2XLF2_ECOK1</name>
<dbReference type="Gene3D" id="3.40.30.10">
    <property type="entry name" value="Glutaredoxin"/>
    <property type="match status" value="1"/>
</dbReference>
<comment type="similarity">
    <text evidence="1">Belongs to the thioredoxin family. DsbC subfamily.</text>
</comment>
<organism evidence="2 3">
    <name type="scientific">Escherichia coli O1:K1 / APEC</name>
    <dbReference type="NCBI Taxonomy" id="405955"/>
    <lineage>
        <taxon>Bacteria</taxon>
        <taxon>Pseudomonadati</taxon>
        <taxon>Pseudomonadota</taxon>
        <taxon>Gammaproteobacteria</taxon>
        <taxon>Enterobacterales</taxon>
        <taxon>Enterobacteriaceae</taxon>
        <taxon>Escherichia</taxon>
    </lineage>
</organism>
<dbReference type="InterPro" id="IPR033954">
    <property type="entry name" value="DiS-bond_Isoase_DsbC/G"/>
</dbReference>
<comment type="subcellular location">
    <subcellularLocation>
        <location evidence="1">Periplasm</location>
    </subcellularLocation>
</comment>
<sequence>MQRLPLLYRIVLKSSLIWNLKIALKRYNQVLIMQRSRGHPIVKKLLFPLMAAFAIMANTVTYASEQVLTNSDAAALMAKAKEGGVSPSQISGALSKMKGYKPKDAIYIPSGGLYLFQDERSQLMAVTTDGRYSLTGGSLVDVIKRKPVLTVEEIRNSYFISLDEAPFPLETVASIHLGNSKLKRQAAIFLTLDCDGCMELVKKFYADRDKYRIDIVLVPSPGEPKEELRRLWCSKEKGKINNLDILRWLMGSKSDIEKRLLSQKEAEECPAEPLVASLMLAGIYKLQGVPSVVRQDGLAGNGIPKDFDYWLNQSVEPLLKNPFETN</sequence>
<evidence type="ECO:0000256" key="1">
    <source>
        <dbReference type="RuleBase" id="RU364038"/>
    </source>
</evidence>
<keyword evidence="1" id="KW-0676">Redox-active center</keyword>
<dbReference type="Proteomes" id="UP000008216">
    <property type="component" value="Plasmid pAPEC-O1-R"/>
</dbReference>
<evidence type="ECO:0000313" key="3">
    <source>
        <dbReference type="Proteomes" id="UP000008216"/>
    </source>
</evidence>
<accession>A0A0H2XLF2</accession>
<dbReference type="EMBL" id="DQ517526">
    <property type="protein sequence ID" value="ABF67692.1"/>
    <property type="molecule type" value="Genomic_DNA"/>
</dbReference>
<geneLocation type="plasmid" evidence="2 3">
    <name>pAPEC-O1-R</name>
</geneLocation>
<keyword evidence="3" id="KW-1185">Reference proteome</keyword>
<dbReference type="GO" id="GO:0042597">
    <property type="term" value="C:periplasmic space"/>
    <property type="evidence" value="ECO:0007669"/>
    <property type="project" value="UniProtKB-SubCell"/>
</dbReference>
<dbReference type="AlphaFoldDB" id="A0A0H2XLF2"/>
<comment type="function">
    <text evidence="1">Required for disulfide bond formation in some periplasmic proteins. Acts by transferring its disulfide bond to other proteins and is reduced in the process.</text>
</comment>
<dbReference type="KEGG" id="ecv:APECO1_O1R9"/>
<proteinExistence type="inferred from homology"/>
<evidence type="ECO:0000313" key="2">
    <source>
        <dbReference type="EMBL" id="ABF67692.1"/>
    </source>
</evidence>
<keyword evidence="1" id="KW-0574">Periplasm</keyword>
<keyword evidence="2" id="KW-0614">Plasmid</keyword>
<keyword evidence="1" id="KW-0732">Signal</keyword>
<dbReference type="CDD" id="cd03020">
    <property type="entry name" value="DsbA_DsbC_DsbG"/>
    <property type="match status" value="1"/>
</dbReference>
<gene>
    <name evidence="2" type="primary">htdT</name>
    <name evidence="2" type="ORF">APECO1_O1R9</name>
</gene>
<reference evidence="2 3" key="1">
    <citation type="journal article" date="2006" name="Antimicrob. Agents Chemother.">
        <title>Complete DNA sequence, comparative genomics, and prevalence of an IncHI2 plasmid occurring among extraintestinal pathogenic Escherichia coli isolates.</title>
        <authorList>
            <person name="Johnson T.J."/>
            <person name="Wannemeuhler Y.M."/>
            <person name="Scaccianoce J.A."/>
            <person name="Johnson S.J."/>
            <person name="Nolan L.K."/>
        </authorList>
    </citation>
    <scope>NUCLEOTIDE SEQUENCE [LARGE SCALE GENOMIC DNA]</scope>
    <source>
        <strain evidence="2">APEC O1</strain>
        <plasmid evidence="3">pAPEC-O1-R</plasmid>
    </source>
</reference>
<dbReference type="HOGENOM" id="CLU_975848_0_0_6"/>